<organism evidence="1 2">
    <name type="scientific">Actinomycetospora straminea</name>
    <dbReference type="NCBI Taxonomy" id="663607"/>
    <lineage>
        <taxon>Bacteria</taxon>
        <taxon>Bacillati</taxon>
        <taxon>Actinomycetota</taxon>
        <taxon>Actinomycetes</taxon>
        <taxon>Pseudonocardiales</taxon>
        <taxon>Pseudonocardiaceae</taxon>
        <taxon>Actinomycetospora</taxon>
    </lineage>
</organism>
<reference evidence="2" key="1">
    <citation type="journal article" date="2019" name="Int. J. Syst. Evol. Microbiol.">
        <title>The Global Catalogue of Microorganisms (GCM) 10K type strain sequencing project: providing services to taxonomists for standard genome sequencing and annotation.</title>
        <authorList>
            <consortium name="The Broad Institute Genomics Platform"/>
            <consortium name="The Broad Institute Genome Sequencing Center for Infectious Disease"/>
            <person name="Wu L."/>
            <person name="Ma J."/>
        </authorList>
    </citation>
    <scope>NUCLEOTIDE SEQUENCE [LARGE SCALE GENOMIC DNA]</scope>
    <source>
        <strain evidence="2">JCM 17983</strain>
    </source>
</reference>
<dbReference type="EMBL" id="BAABHQ010000006">
    <property type="protein sequence ID" value="GAA4875692.1"/>
    <property type="molecule type" value="Genomic_DNA"/>
</dbReference>
<evidence type="ECO:0000313" key="1">
    <source>
        <dbReference type="EMBL" id="GAA4875692.1"/>
    </source>
</evidence>
<protein>
    <submittedName>
        <fullName evidence="1">Uncharacterized protein</fullName>
    </submittedName>
</protein>
<dbReference type="RefSeq" id="WP_274232894.1">
    <property type="nucleotide sequence ID" value="NZ_BAABHQ010000006.1"/>
</dbReference>
<dbReference type="Proteomes" id="UP001500457">
    <property type="component" value="Unassembled WGS sequence"/>
</dbReference>
<proteinExistence type="predicted"/>
<comment type="caution">
    <text evidence="1">The sequence shown here is derived from an EMBL/GenBank/DDBJ whole genome shotgun (WGS) entry which is preliminary data.</text>
</comment>
<evidence type="ECO:0000313" key="2">
    <source>
        <dbReference type="Proteomes" id="UP001500457"/>
    </source>
</evidence>
<keyword evidence="2" id="KW-1185">Reference proteome</keyword>
<accession>A0ABP9EG22</accession>
<sequence length="104" mass="12084">MTEPPIQEPPRRLTPPYDREDRSLFRQRWENADTHRNRLRKRKTAVLLEALADVELSGYEERCLTWVAAWETHMVATLASLIRRAGQTTNCNHNCNQGPETIPS</sequence>
<name>A0ABP9EG22_9PSEU</name>
<gene>
    <name evidence="1" type="ORF">GCM10023203_27360</name>
</gene>